<evidence type="ECO:0000313" key="3">
    <source>
        <dbReference type="Proteomes" id="UP000617951"/>
    </source>
</evidence>
<dbReference type="AlphaFoldDB" id="A0A926HVV7"/>
<evidence type="ECO:0000313" key="2">
    <source>
        <dbReference type="EMBL" id="MBC8537395.1"/>
    </source>
</evidence>
<gene>
    <name evidence="2" type="ORF">H8693_00410</name>
</gene>
<reference evidence="2" key="1">
    <citation type="submission" date="2020-08" db="EMBL/GenBank/DDBJ databases">
        <title>Genome public.</title>
        <authorList>
            <person name="Liu C."/>
            <person name="Sun Q."/>
        </authorList>
    </citation>
    <scope>NUCLEOTIDE SEQUENCE</scope>
    <source>
        <strain evidence="2">NSJ-63</strain>
    </source>
</reference>
<dbReference type="Proteomes" id="UP000617951">
    <property type="component" value="Unassembled WGS sequence"/>
</dbReference>
<organism evidence="2 3">
    <name type="scientific">Guopingia tenuis</name>
    <dbReference type="NCBI Taxonomy" id="2763656"/>
    <lineage>
        <taxon>Bacteria</taxon>
        <taxon>Bacillati</taxon>
        <taxon>Bacillota</taxon>
        <taxon>Clostridia</taxon>
        <taxon>Christensenellales</taxon>
        <taxon>Christensenellaceae</taxon>
        <taxon>Guopingia</taxon>
    </lineage>
</organism>
<feature type="coiled-coil region" evidence="1">
    <location>
        <begin position="169"/>
        <end position="199"/>
    </location>
</feature>
<dbReference type="RefSeq" id="WP_249279320.1">
    <property type="nucleotide sequence ID" value="NZ_JACRSS010000001.1"/>
</dbReference>
<keyword evidence="3" id="KW-1185">Reference proteome</keyword>
<accession>A0A926HVV7</accession>
<name>A0A926HVV7_9FIRM</name>
<proteinExistence type="predicted"/>
<keyword evidence="1" id="KW-0175">Coiled coil</keyword>
<protein>
    <submittedName>
        <fullName evidence="2">Uncharacterized protein</fullName>
    </submittedName>
</protein>
<comment type="caution">
    <text evidence="2">The sequence shown here is derived from an EMBL/GenBank/DDBJ whole genome shotgun (WGS) entry which is preliminary data.</text>
</comment>
<evidence type="ECO:0000256" key="1">
    <source>
        <dbReference type="SAM" id="Coils"/>
    </source>
</evidence>
<dbReference type="EMBL" id="JACRSS010000001">
    <property type="protein sequence ID" value="MBC8537395.1"/>
    <property type="molecule type" value="Genomic_DNA"/>
</dbReference>
<sequence length="207" mass="23795">MSNIFFWLNDNSGFLTFLTVLASLITCILSLCSARAAWAQVKEMRRQFQEENRPNIEVEFLYEKRTFYGLRFVNHGKHTAKNVRILLEDAFINALPESAFSSLLRKSSQKTCIIGVGQHYDLFIGMQKYRECPNKPPVKGKIIYQANGQTYESEFDIDMENYATIFSVQSGQEDLLKKLKEQNNELKKIQHAILSLKHVEGENSGSD</sequence>